<sequence>MGSGFFITMVAKIAIITLSILGFYISLYFTFVYYQIVSPSKFLVPKICKLTENTCQMIIYSEYAKLLGLPNFIYGLAYYFAILLFAILESNGYIKTAIAIASWFVVAVGVYLVYILTRVLKVNCLLCFVSHILNFLIAILILLK</sequence>
<keyword evidence="8" id="KW-1015">Disulfide bond</keyword>
<evidence type="ECO:0000313" key="13">
    <source>
        <dbReference type="Proteomes" id="UP000243065"/>
    </source>
</evidence>
<gene>
    <name evidence="12" type="ORF">JGI24_00814</name>
</gene>
<dbReference type="Proteomes" id="UP000243065">
    <property type="component" value="Unassembled WGS sequence"/>
</dbReference>
<evidence type="ECO:0000256" key="4">
    <source>
        <dbReference type="ARBA" id="ARBA00022719"/>
    </source>
</evidence>
<feature type="transmembrane region" description="Helical" evidence="10">
    <location>
        <begin position="122"/>
        <end position="143"/>
    </location>
</feature>
<keyword evidence="13" id="KW-1185">Reference proteome</keyword>
<proteinExistence type="inferred from homology"/>
<dbReference type="InterPro" id="IPR012932">
    <property type="entry name" value="VKOR"/>
</dbReference>
<evidence type="ECO:0000256" key="7">
    <source>
        <dbReference type="ARBA" id="ARBA00023136"/>
    </source>
</evidence>
<evidence type="ECO:0000259" key="11">
    <source>
        <dbReference type="SMART" id="SM00756"/>
    </source>
</evidence>
<evidence type="ECO:0000256" key="3">
    <source>
        <dbReference type="ARBA" id="ARBA00022692"/>
    </source>
</evidence>
<name>A0A656D5N3_KRYT1</name>
<feature type="transmembrane region" description="Helical" evidence="10">
    <location>
        <begin position="66"/>
        <end position="87"/>
    </location>
</feature>
<evidence type="ECO:0000256" key="10">
    <source>
        <dbReference type="SAM" id="Phobius"/>
    </source>
</evidence>
<keyword evidence="4" id="KW-0874">Quinone</keyword>
<feature type="domain" description="Vitamin K epoxide reductase" evidence="11">
    <location>
        <begin position="8"/>
        <end position="144"/>
    </location>
</feature>
<feature type="transmembrane region" description="Helical" evidence="10">
    <location>
        <begin position="6"/>
        <end position="34"/>
    </location>
</feature>
<accession>A0A656D5N3</accession>
<evidence type="ECO:0000256" key="9">
    <source>
        <dbReference type="ARBA" id="ARBA00023284"/>
    </source>
</evidence>
<evidence type="ECO:0000256" key="8">
    <source>
        <dbReference type="ARBA" id="ARBA00023157"/>
    </source>
</evidence>
<comment type="similarity">
    <text evidence="2">Belongs to the VKOR family.</text>
</comment>
<dbReference type="GO" id="GO:0016020">
    <property type="term" value="C:membrane"/>
    <property type="evidence" value="ECO:0007669"/>
    <property type="project" value="UniProtKB-SubCell"/>
</dbReference>
<evidence type="ECO:0000256" key="6">
    <source>
        <dbReference type="ARBA" id="ARBA00023002"/>
    </source>
</evidence>
<dbReference type="PANTHER" id="PTHR34573:SF1">
    <property type="entry name" value="VITAMIN K EPOXIDE REDUCTASE DOMAIN-CONTAINING PROTEIN"/>
    <property type="match status" value="1"/>
</dbReference>
<dbReference type="Pfam" id="PF07884">
    <property type="entry name" value="VKOR"/>
    <property type="match status" value="1"/>
</dbReference>
<dbReference type="InterPro" id="IPR038354">
    <property type="entry name" value="VKOR_sf"/>
</dbReference>
<comment type="subcellular location">
    <subcellularLocation>
        <location evidence="1">Membrane</location>
        <topology evidence="1">Multi-pass membrane protein</topology>
    </subcellularLocation>
</comment>
<dbReference type="GO" id="GO:0016491">
    <property type="term" value="F:oxidoreductase activity"/>
    <property type="evidence" value="ECO:0007669"/>
    <property type="project" value="UniProtKB-KW"/>
</dbReference>
<dbReference type="AlphaFoldDB" id="A0A656D5N3"/>
<dbReference type="SMART" id="SM00756">
    <property type="entry name" value="VKc"/>
    <property type="match status" value="1"/>
</dbReference>
<protein>
    <submittedName>
        <fullName evidence="12">Uncharacterized membrane protein</fullName>
    </submittedName>
</protein>
<dbReference type="GO" id="GO:0048038">
    <property type="term" value="F:quinone binding"/>
    <property type="evidence" value="ECO:0007669"/>
    <property type="project" value="UniProtKB-KW"/>
</dbReference>
<dbReference type="PANTHER" id="PTHR34573">
    <property type="entry name" value="VKC DOMAIN-CONTAINING PROTEIN"/>
    <property type="match status" value="1"/>
</dbReference>
<keyword evidence="5 10" id="KW-1133">Transmembrane helix</keyword>
<dbReference type="Gene3D" id="1.20.1440.130">
    <property type="entry name" value="VKOR domain"/>
    <property type="match status" value="1"/>
</dbReference>
<keyword evidence="9" id="KW-0676">Redox-active center</keyword>
<evidence type="ECO:0000313" key="12">
    <source>
        <dbReference type="EMBL" id="CUT00670.1"/>
    </source>
</evidence>
<organism evidence="12 13">
    <name type="scientific">Kryptobacter tengchongensis</name>
    <dbReference type="NCBI Taxonomy" id="1643429"/>
    <lineage>
        <taxon>Bacteria</taxon>
        <taxon>Pseudomonadati</taxon>
        <taxon>Candidatus Kryptoniota</taxon>
        <taxon>Candidatus Kryptobacter</taxon>
    </lineage>
</organism>
<evidence type="ECO:0000256" key="1">
    <source>
        <dbReference type="ARBA" id="ARBA00004141"/>
    </source>
</evidence>
<evidence type="ECO:0000256" key="2">
    <source>
        <dbReference type="ARBA" id="ARBA00006214"/>
    </source>
</evidence>
<reference evidence="12 13" key="1">
    <citation type="submission" date="2015-11" db="EMBL/GenBank/DDBJ databases">
        <authorList>
            <person name="Varghese N."/>
        </authorList>
    </citation>
    <scope>NUCLEOTIDE SEQUENCE [LARGE SCALE GENOMIC DNA]</scope>
    <source>
        <strain evidence="12 13">JGI-24</strain>
    </source>
</reference>
<evidence type="ECO:0000256" key="5">
    <source>
        <dbReference type="ARBA" id="ARBA00022989"/>
    </source>
</evidence>
<feature type="transmembrane region" description="Helical" evidence="10">
    <location>
        <begin position="93"/>
        <end position="115"/>
    </location>
</feature>
<keyword evidence="7 10" id="KW-0472">Membrane</keyword>
<keyword evidence="3 10" id="KW-0812">Transmembrane</keyword>
<keyword evidence="6" id="KW-0560">Oxidoreductase</keyword>
<dbReference type="EMBL" id="CZVU01000029">
    <property type="protein sequence ID" value="CUT00670.1"/>
    <property type="molecule type" value="Genomic_DNA"/>
</dbReference>